<gene>
    <name evidence="4" type="primary">Rab24</name>
    <name evidence="4" type="ORF">G6Z75_0000829</name>
</gene>
<dbReference type="PRINTS" id="PR00449">
    <property type="entry name" value="RASTRNSFRMNG"/>
</dbReference>
<evidence type="ECO:0000256" key="2">
    <source>
        <dbReference type="ARBA" id="ARBA00022741"/>
    </source>
</evidence>
<dbReference type="SMART" id="SM00175">
    <property type="entry name" value="RAB"/>
    <property type="match status" value="1"/>
</dbReference>
<feature type="non-terminal residue" evidence="4">
    <location>
        <position position="245"/>
    </location>
</feature>
<dbReference type="NCBIfam" id="TIGR00231">
    <property type="entry name" value="small_GTP"/>
    <property type="match status" value="1"/>
</dbReference>
<dbReference type="PROSITE" id="PS51421">
    <property type="entry name" value="RAS"/>
    <property type="match status" value="1"/>
</dbReference>
<dbReference type="AlphaFoldDB" id="A0A836ELW2"/>
<keyword evidence="3" id="KW-0812">Transmembrane</keyword>
<dbReference type="InterPro" id="IPR005225">
    <property type="entry name" value="Small_GTP-bd"/>
</dbReference>
<comment type="similarity">
    <text evidence="1">Belongs to the small GTPase superfamily. Rab family.</text>
</comment>
<sequence length="245" mass="27824">MSRVDLKVVLLGNAMVGKTSLMERYVHDSFNGNRPYQNNRLNGREGVIPINPVEIMPQTIGTVFAAKRVQVNDVTLIMGIWDTAGSEKYDAMTRTYYRGAKAAIVCYDITKSSTFQRAKHWVRELRSIEENCKVYLCATKKDLCDEGFVSDDPDIQSVVERYASGTQTKLFVTSSKTGENVGKKVLHLINVLFYLQNVYLLYLFFIAELFDEIIQDFVSNPENLQKVEEAIVLSKKTGERYCCAI</sequence>
<dbReference type="Gene3D" id="3.40.50.300">
    <property type="entry name" value="P-loop containing nucleotide triphosphate hydrolases"/>
    <property type="match status" value="1"/>
</dbReference>
<name>A0A836ELW2_9HYME</name>
<accession>A0A836ELW2</accession>
<evidence type="ECO:0000313" key="4">
    <source>
        <dbReference type="EMBL" id="KAG5316429.1"/>
    </source>
</evidence>
<dbReference type="PANTHER" id="PTHR47978">
    <property type="match status" value="1"/>
</dbReference>
<dbReference type="InterPro" id="IPR027417">
    <property type="entry name" value="P-loop_NTPase"/>
</dbReference>
<dbReference type="InterPro" id="IPR001806">
    <property type="entry name" value="Small_GTPase"/>
</dbReference>
<keyword evidence="3" id="KW-0472">Membrane</keyword>
<feature type="transmembrane region" description="Helical" evidence="3">
    <location>
        <begin position="185"/>
        <end position="205"/>
    </location>
</feature>
<organism evidence="4 5">
    <name type="scientific">Acromyrmex insinuator</name>
    <dbReference type="NCBI Taxonomy" id="230686"/>
    <lineage>
        <taxon>Eukaryota</taxon>
        <taxon>Metazoa</taxon>
        <taxon>Ecdysozoa</taxon>
        <taxon>Arthropoda</taxon>
        <taxon>Hexapoda</taxon>
        <taxon>Insecta</taxon>
        <taxon>Pterygota</taxon>
        <taxon>Neoptera</taxon>
        <taxon>Endopterygota</taxon>
        <taxon>Hymenoptera</taxon>
        <taxon>Apocrita</taxon>
        <taxon>Aculeata</taxon>
        <taxon>Formicoidea</taxon>
        <taxon>Formicidae</taxon>
        <taxon>Myrmicinae</taxon>
        <taxon>Acromyrmex</taxon>
    </lineage>
</organism>
<dbReference type="SMART" id="SM00174">
    <property type="entry name" value="RHO"/>
    <property type="match status" value="1"/>
</dbReference>
<dbReference type="SMART" id="SM00173">
    <property type="entry name" value="RAS"/>
    <property type="match status" value="1"/>
</dbReference>
<evidence type="ECO:0000313" key="5">
    <source>
        <dbReference type="Proteomes" id="UP000667349"/>
    </source>
</evidence>
<dbReference type="Proteomes" id="UP000667349">
    <property type="component" value="Unassembled WGS sequence"/>
</dbReference>
<evidence type="ECO:0000256" key="3">
    <source>
        <dbReference type="SAM" id="Phobius"/>
    </source>
</evidence>
<evidence type="ECO:0000256" key="1">
    <source>
        <dbReference type="ARBA" id="ARBA00006270"/>
    </source>
</evidence>
<reference evidence="4" key="1">
    <citation type="submission" date="2020-02" db="EMBL/GenBank/DDBJ databases">
        <title>Relaxed selection underlies rapid genomic changes in the transitions from sociality to social parasitism in ants.</title>
        <authorList>
            <person name="Bi X."/>
        </authorList>
    </citation>
    <scope>NUCLEOTIDE SEQUENCE</scope>
    <source>
        <strain evidence="4">BGI-DK2013a</strain>
        <tissue evidence="4">Whole body</tissue>
    </source>
</reference>
<feature type="non-terminal residue" evidence="4">
    <location>
        <position position="1"/>
    </location>
</feature>
<proteinExistence type="inferred from homology"/>
<keyword evidence="3" id="KW-1133">Transmembrane helix</keyword>
<comment type="caution">
    <text evidence="4">The sequence shown here is derived from an EMBL/GenBank/DDBJ whole genome shotgun (WGS) entry which is preliminary data.</text>
</comment>
<protein>
    <submittedName>
        <fullName evidence="4">RAB24 protein</fullName>
    </submittedName>
</protein>
<dbReference type="Pfam" id="PF00071">
    <property type="entry name" value="Ras"/>
    <property type="match status" value="1"/>
</dbReference>
<dbReference type="GO" id="GO:0003924">
    <property type="term" value="F:GTPase activity"/>
    <property type="evidence" value="ECO:0007669"/>
    <property type="project" value="InterPro"/>
</dbReference>
<dbReference type="SUPFAM" id="SSF52540">
    <property type="entry name" value="P-loop containing nucleoside triphosphate hydrolases"/>
    <property type="match status" value="1"/>
</dbReference>
<dbReference type="EMBL" id="JAANHZ010000059">
    <property type="protein sequence ID" value="KAG5316429.1"/>
    <property type="molecule type" value="Genomic_DNA"/>
</dbReference>
<dbReference type="GO" id="GO:0005525">
    <property type="term" value="F:GTP binding"/>
    <property type="evidence" value="ECO:0007669"/>
    <property type="project" value="InterPro"/>
</dbReference>
<keyword evidence="2" id="KW-0547">Nucleotide-binding</keyword>
<dbReference type="PROSITE" id="PS51419">
    <property type="entry name" value="RAB"/>
    <property type="match status" value="1"/>
</dbReference>
<keyword evidence="5" id="KW-1185">Reference proteome</keyword>